<dbReference type="InterPro" id="IPR000477">
    <property type="entry name" value="RT_dom"/>
</dbReference>
<dbReference type="CDD" id="cd01650">
    <property type="entry name" value="RT_nLTR_like"/>
    <property type="match status" value="1"/>
</dbReference>
<dbReference type="InterPro" id="IPR026960">
    <property type="entry name" value="RVT-Znf"/>
</dbReference>
<reference evidence="2" key="1">
    <citation type="submission" date="2022-07" db="EMBL/GenBank/DDBJ databases">
        <authorList>
            <person name="Macas J."/>
            <person name="Novak P."/>
            <person name="Neumann P."/>
        </authorList>
    </citation>
    <scope>NUCLEOTIDE SEQUENCE</scope>
</reference>
<dbReference type="InterPro" id="IPR043502">
    <property type="entry name" value="DNA/RNA_pol_sf"/>
</dbReference>
<dbReference type="Pfam" id="PF13966">
    <property type="entry name" value="zf-RVT"/>
    <property type="match status" value="1"/>
</dbReference>
<dbReference type="Pfam" id="PF03372">
    <property type="entry name" value="Exo_endo_phos"/>
    <property type="match status" value="1"/>
</dbReference>
<dbReference type="InterPro" id="IPR036691">
    <property type="entry name" value="Endo/exonu/phosph_ase_sf"/>
</dbReference>
<keyword evidence="3" id="KW-1185">Reference proteome</keyword>
<proteinExistence type="predicted"/>
<evidence type="ECO:0000313" key="3">
    <source>
        <dbReference type="Proteomes" id="UP001152523"/>
    </source>
</evidence>
<dbReference type="PANTHER" id="PTHR33116:SF86">
    <property type="entry name" value="REVERSE TRANSCRIPTASE DOMAIN-CONTAINING PROTEIN"/>
    <property type="match status" value="1"/>
</dbReference>
<accession>A0AAV0CZF1</accession>
<dbReference type="AlphaFoldDB" id="A0AAV0CZF1"/>
<dbReference type="SUPFAM" id="SSF56219">
    <property type="entry name" value="DNase I-like"/>
    <property type="match status" value="1"/>
</dbReference>
<dbReference type="EMBL" id="CAMAPF010000062">
    <property type="protein sequence ID" value="CAH9089340.1"/>
    <property type="molecule type" value="Genomic_DNA"/>
</dbReference>
<protein>
    <recommendedName>
        <fullName evidence="1">Reverse transcriptase domain-containing protein</fullName>
    </recommendedName>
</protein>
<comment type="caution">
    <text evidence="2">The sequence shown here is derived from an EMBL/GenBank/DDBJ whole genome shotgun (WGS) entry which is preliminary data.</text>
</comment>
<dbReference type="PANTHER" id="PTHR33116">
    <property type="entry name" value="REVERSE TRANSCRIPTASE ZINC-BINDING DOMAIN-CONTAINING PROTEIN-RELATED-RELATED"/>
    <property type="match status" value="1"/>
</dbReference>
<evidence type="ECO:0000259" key="1">
    <source>
        <dbReference type="PROSITE" id="PS50878"/>
    </source>
</evidence>
<dbReference type="Pfam" id="PF00078">
    <property type="entry name" value="RVT_1"/>
    <property type="match status" value="1"/>
</dbReference>
<feature type="domain" description="Reverse transcriptase" evidence="1">
    <location>
        <begin position="474"/>
        <end position="744"/>
    </location>
</feature>
<organism evidence="2 3">
    <name type="scientific">Cuscuta epithymum</name>
    <dbReference type="NCBI Taxonomy" id="186058"/>
    <lineage>
        <taxon>Eukaryota</taxon>
        <taxon>Viridiplantae</taxon>
        <taxon>Streptophyta</taxon>
        <taxon>Embryophyta</taxon>
        <taxon>Tracheophyta</taxon>
        <taxon>Spermatophyta</taxon>
        <taxon>Magnoliopsida</taxon>
        <taxon>eudicotyledons</taxon>
        <taxon>Gunneridae</taxon>
        <taxon>Pentapetalae</taxon>
        <taxon>asterids</taxon>
        <taxon>lamiids</taxon>
        <taxon>Solanales</taxon>
        <taxon>Convolvulaceae</taxon>
        <taxon>Cuscuteae</taxon>
        <taxon>Cuscuta</taxon>
        <taxon>Cuscuta subgen. Cuscuta</taxon>
    </lineage>
</organism>
<evidence type="ECO:0000313" key="2">
    <source>
        <dbReference type="EMBL" id="CAH9089340.1"/>
    </source>
</evidence>
<dbReference type="InterPro" id="IPR005135">
    <property type="entry name" value="Endo/exonuclease/phosphatase"/>
</dbReference>
<dbReference type="Proteomes" id="UP001152523">
    <property type="component" value="Unassembled WGS sequence"/>
</dbReference>
<dbReference type="GO" id="GO:0003824">
    <property type="term" value="F:catalytic activity"/>
    <property type="evidence" value="ECO:0007669"/>
    <property type="project" value="InterPro"/>
</dbReference>
<dbReference type="SUPFAM" id="SSF56672">
    <property type="entry name" value="DNA/RNA polymerases"/>
    <property type="match status" value="1"/>
</dbReference>
<dbReference type="Gene3D" id="3.60.10.10">
    <property type="entry name" value="Endonuclease/exonuclease/phosphatase"/>
    <property type="match status" value="1"/>
</dbReference>
<dbReference type="PROSITE" id="PS50878">
    <property type="entry name" value="RT_POL"/>
    <property type="match status" value="1"/>
</dbReference>
<name>A0AAV0CZF1_9ASTE</name>
<sequence length="1234" mass="141263">MSILSWNCRGLNNSATIQCLSDLVSLYRPLIVFLMETKVRCLRAKEILRSKGFTNSEGTDSAGRSGGLIMAWNDEVEMEVKDNNPNFIDGRVVLRSSADSWRLTGFYGFPETVRRREAWRMMEGLAEGNDGPWMMIGDFNDIMFDSEKKGNIPQPLWRLRGFRGAVNSCGLRDFPFSGYQWTWDNGKDNNYRLEQKLDRILVNDAWWDSFTGAQAVSVEAPASDHMALQVQVKHRVPNGRRRFFKFENNWIKEDACRIVVTSSWEATRQRPINERIGFCATELTRWDRGRKRGFRHQIMACKSRLAWLRGKDDRTSVRELIRVRSVLQVLLEKENQFWKQRAKEFWLKEGDINSRFFHNAVKQRRRRNKMTGLGRPDGSWLSNREELGEAVLDYFSVLFKEQERTQPLAIRGEFRQVSAEQNELLLRAISPEEVRRAVFDMHPEKAPGSDGMNPAFFQAYWEVLGPDISALCASMFETGNLADHVNTTNIVLIPKVDKPENMGDWRPIALCNVVYKNFSKILANRLKGILDILVGECQSAFVPGRSIIDNIIVAFETNHFLRRKTSGKEGFVALKLDMSKAYDRVSWTFLENILTKMGFNVRWIQMVMECVKTVKYYVQFDGDLLGPIVPGRGLRQGDPLSPYLFILVAEGLSALFSRAERRGDLHGVAVCRGAPRVSHLFFADDSFLFFKASGPECEVVKHILAEYEEASGQEINFRKSSVTFSRNVTETFKNYCCNFFGVPQEGSQQKYLGLPSLVGRNKTTILGFIRDRIFHRIKSWNNRFLSRAGRAVLLRNVVQAMPAYAMNVFLFPLDLCDEIEKLMNGFWWKGTKFEQRGIRWRRWELLCKPKSMGGLGFRKIREFNLAMLAKQGWRLITNPDSLMSRVLKARYYPKTNFLHANLGNNPSYVWRSIFESQSILRENVRRRAGNGRDVQVWGDAWLPGQGDGKIKSPKPVGIDDMNVAALRDNSGKSWNKERIANIFTEEDQRAICSIPISLTDKEDGFWWCKENSGLFTVKSCYKTFMQSEDPGGWDGWKFLWDLKIPPKVKYFIWQVLDGSLPSADNLERRGVPIPRQCKICGQADESTEHALMTCPKAVEVWEAAGMTLGDGEVTFKVWLQQYLSCADKSLSSKVAMITWGLWKRRNTLVWENEMQDSSNLLNGCASMLQAWREAQGEVKVAGNRSGKGNPGWSKPMPGFLKINVDAATDVSRGRRAWGWVVRDEQGTFIKGGGG</sequence>
<gene>
    <name evidence="2" type="ORF">CEPIT_LOCUS10800</name>
</gene>